<evidence type="ECO:0000313" key="2">
    <source>
        <dbReference type="EMBL" id="KAF8447891.1"/>
    </source>
</evidence>
<evidence type="ECO:0000256" key="1">
    <source>
        <dbReference type="SAM" id="MobiDB-lite"/>
    </source>
</evidence>
<reference evidence="2" key="1">
    <citation type="submission" date="2019-10" db="EMBL/GenBank/DDBJ databases">
        <authorList>
            <consortium name="DOE Joint Genome Institute"/>
            <person name="Kuo A."/>
            <person name="Miyauchi S."/>
            <person name="Kiss E."/>
            <person name="Drula E."/>
            <person name="Kohler A."/>
            <person name="Sanchez-Garcia M."/>
            <person name="Andreopoulos B."/>
            <person name="Barry K.W."/>
            <person name="Bonito G."/>
            <person name="Buee M."/>
            <person name="Carver A."/>
            <person name="Chen C."/>
            <person name="Cichocki N."/>
            <person name="Clum A."/>
            <person name="Culley D."/>
            <person name="Crous P.W."/>
            <person name="Fauchery L."/>
            <person name="Girlanda M."/>
            <person name="Hayes R."/>
            <person name="Keri Z."/>
            <person name="LaButti K."/>
            <person name="Lipzen A."/>
            <person name="Lombard V."/>
            <person name="Magnuson J."/>
            <person name="Maillard F."/>
            <person name="Morin E."/>
            <person name="Murat C."/>
            <person name="Nolan M."/>
            <person name="Ohm R."/>
            <person name="Pangilinan J."/>
            <person name="Pereira M."/>
            <person name="Perotto S."/>
            <person name="Peter M."/>
            <person name="Riley R."/>
            <person name="Sitrit Y."/>
            <person name="Stielow B."/>
            <person name="Szollosi G."/>
            <person name="Zifcakova L."/>
            <person name="Stursova M."/>
            <person name="Spatafora J.W."/>
            <person name="Tedersoo L."/>
            <person name="Vaario L.-M."/>
            <person name="Yamada A."/>
            <person name="Yan M."/>
            <person name="Wang P."/>
            <person name="Xu J."/>
            <person name="Bruns T."/>
            <person name="Baldrian P."/>
            <person name="Vilgalys R."/>
            <person name="Henrissat B."/>
            <person name="Grigoriev I.V."/>
            <person name="Hibbett D."/>
            <person name="Nagy L.G."/>
            <person name="Martin F.M."/>
        </authorList>
    </citation>
    <scope>NUCLEOTIDE SEQUENCE</scope>
    <source>
        <strain evidence="2">BED1</strain>
    </source>
</reference>
<feature type="region of interest" description="Disordered" evidence="1">
    <location>
        <begin position="267"/>
        <end position="301"/>
    </location>
</feature>
<name>A0AAD4C437_BOLED</name>
<feature type="compositionally biased region" description="Low complexity" evidence="1">
    <location>
        <begin position="289"/>
        <end position="301"/>
    </location>
</feature>
<feature type="compositionally biased region" description="Pro residues" evidence="1">
    <location>
        <begin position="197"/>
        <end position="211"/>
    </location>
</feature>
<organism evidence="2 3">
    <name type="scientific">Boletus edulis BED1</name>
    <dbReference type="NCBI Taxonomy" id="1328754"/>
    <lineage>
        <taxon>Eukaryota</taxon>
        <taxon>Fungi</taxon>
        <taxon>Dikarya</taxon>
        <taxon>Basidiomycota</taxon>
        <taxon>Agaricomycotina</taxon>
        <taxon>Agaricomycetes</taxon>
        <taxon>Agaricomycetidae</taxon>
        <taxon>Boletales</taxon>
        <taxon>Boletineae</taxon>
        <taxon>Boletaceae</taxon>
        <taxon>Boletoideae</taxon>
        <taxon>Boletus</taxon>
    </lineage>
</organism>
<dbReference type="EMBL" id="WHUW01000004">
    <property type="protein sequence ID" value="KAF8447891.1"/>
    <property type="molecule type" value="Genomic_DNA"/>
</dbReference>
<feature type="compositionally biased region" description="Polar residues" evidence="1">
    <location>
        <begin position="270"/>
        <end position="285"/>
    </location>
</feature>
<feature type="region of interest" description="Disordered" evidence="1">
    <location>
        <begin position="459"/>
        <end position="479"/>
    </location>
</feature>
<dbReference type="Proteomes" id="UP001194468">
    <property type="component" value="Unassembled WGS sequence"/>
</dbReference>
<proteinExistence type="predicted"/>
<feature type="region of interest" description="Disordered" evidence="1">
    <location>
        <begin position="508"/>
        <end position="557"/>
    </location>
</feature>
<evidence type="ECO:0000313" key="3">
    <source>
        <dbReference type="Proteomes" id="UP001194468"/>
    </source>
</evidence>
<accession>A0AAD4C437</accession>
<feature type="region of interest" description="Disordered" evidence="1">
    <location>
        <begin position="570"/>
        <end position="593"/>
    </location>
</feature>
<feature type="compositionally biased region" description="Polar residues" evidence="1">
    <location>
        <begin position="577"/>
        <end position="593"/>
    </location>
</feature>
<protein>
    <submittedName>
        <fullName evidence="2">Uncharacterized protein</fullName>
    </submittedName>
</protein>
<sequence>MVHEALPSVKCSSCGQPVPLANLGDHTCPPLPPSNLQKQPMFQKHAPTLIPQRLHSLVARSDTRSFSEKHSEDSEVERVLSLLTPSRDPFQRLLPDKSSMATPKTPNVPFPKNSPPTSLPLDRLLPGASTPPPPDRVSTPVRDPIPPALQRTRVPSNASRAAPSSPARVTFSTQLESTSHPVPRRPSPLSSARRDNPPPPPTQQPLAPPRSPFTDRASSNAAHLSTIHPRPSFERAHTTSTVAATRPSLDKFPPFLDEFRPALDARWPSIDSQNPSMEQNSSSPPNVHFARPPRTAAAPFPSSAPVLPLPVSARQPPPPPLSLVYSRAHVMDREIDTKIGGEAGMAGVGRRGFVLAASRSPHQPAHVTALGDGHRVNVPRYLDTNDTLSLVMRAAMTPPPLSPNSVQTPSPVSPRPASPGNNTHINGRHPNPPSSHGAILQRSSVPASNDKVLPLQFSPSDVRIASPSRSPSPIPNPFERRLSSETITQSPLPGASLPLPLFDILKSDLGNESDDESVYTTHTDLRRDENEPSSPSAGSDVGLAYAQDSDDDTPVVTPLDIRKSSLKGGMNKIKFPTSASSGGRLPSRQTSTTSLRSVMSFSDAFPWSSC</sequence>
<comment type="caution">
    <text evidence="2">The sequence shown here is derived from an EMBL/GenBank/DDBJ whole genome shotgun (WGS) entry which is preliminary data.</text>
</comment>
<keyword evidence="3" id="KW-1185">Reference proteome</keyword>
<feature type="region of interest" description="Disordered" evidence="1">
    <location>
        <begin position="87"/>
        <end position="255"/>
    </location>
</feature>
<feature type="region of interest" description="Disordered" evidence="1">
    <location>
        <begin position="396"/>
        <end position="440"/>
    </location>
</feature>
<feature type="compositionally biased region" description="Low complexity" evidence="1">
    <location>
        <begin position="153"/>
        <end position="169"/>
    </location>
</feature>
<reference evidence="2" key="2">
    <citation type="journal article" date="2020" name="Nat. Commun.">
        <title>Large-scale genome sequencing of mycorrhizal fungi provides insights into the early evolution of symbiotic traits.</title>
        <authorList>
            <person name="Miyauchi S."/>
            <person name="Kiss E."/>
            <person name="Kuo A."/>
            <person name="Drula E."/>
            <person name="Kohler A."/>
            <person name="Sanchez-Garcia M."/>
            <person name="Morin E."/>
            <person name="Andreopoulos B."/>
            <person name="Barry K.W."/>
            <person name="Bonito G."/>
            <person name="Buee M."/>
            <person name="Carver A."/>
            <person name="Chen C."/>
            <person name="Cichocki N."/>
            <person name="Clum A."/>
            <person name="Culley D."/>
            <person name="Crous P.W."/>
            <person name="Fauchery L."/>
            <person name="Girlanda M."/>
            <person name="Hayes R.D."/>
            <person name="Keri Z."/>
            <person name="LaButti K."/>
            <person name="Lipzen A."/>
            <person name="Lombard V."/>
            <person name="Magnuson J."/>
            <person name="Maillard F."/>
            <person name="Murat C."/>
            <person name="Nolan M."/>
            <person name="Ohm R.A."/>
            <person name="Pangilinan J."/>
            <person name="Pereira M.F."/>
            <person name="Perotto S."/>
            <person name="Peter M."/>
            <person name="Pfister S."/>
            <person name="Riley R."/>
            <person name="Sitrit Y."/>
            <person name="Stielow J.B."/>
            <person name="Szollosi G."/>
            <person name="Zifcakova L."/>
            <person name="Stursova M."/>
            <person name="Spatafora J.W."/>
            <person name="Tedersoo L."/>
            <person name="Vaario L.M."/>
            <person name="Yamada A."/>
            <person name="Yan M."/>
            <person name="Wang P."/>
            <person name="Xu J."/>
            <person name="Bruns T."/>
            <person name="Baldrian P."/>
            <person name="Vilgalys R."/>
            <person name="Dunand C."/>
            <person name="Henrissat B."/>
            <person name="Grigoriev I.V."/>
            <person name="Hibbett D."/>
            <person name="Nagy L.G."/>
            <person name="Martin F.M."/>
        </authorList>
    </citation>
    <scope>NUCLEOTIDE SEQUENCE</scope>
    <source>
        <strain evidence="2">BED1</strain>
    </source>
</reference>
<feature type="compositionally biased region" description="Pro residues" evidence="1">
    <location>
        <begin position="106"/>
        <end position="118"/>
    </location>
</feature>
<dbReference type="AlphaFoldDB" id="A0AAD4C437"/>
<gene>
    <name evidence="2" type="ORF">L210DRAFT_2825059</name>
</gene>